<keyword evidence="4" id="KW-0694">RNA-binding</keyword>
<feature type="region of interest" description="Disordered" evidence="6">
    <location>
        <begin position="561"/>
        <end position="643"/>
    </location>
</feature>
<gene>
    <name evidence="9" type="ORF">AARE701A_LOCUS15967</name>
</gene>
<dbReference type="Pfam" id="PF01743">
    <property type="entry name" value="PolyA_pol"/>
    <property type="match status" value="1"/>
</dbReference>
<evidence type="ECO:0000256" key="2">
    <source>
        <dbReference type="ARBA" id="ARBA00022679"/>
    </source>
</evidence>
<evidence type="ECO:0008006" key="11">
    <source>
        <dbReference type="Google" id="ProtNLM"/>
    </source>
</evidence>
<dbReference type="Proteomes" id="UP000682877">
    <property type="component" value="Chromosome 6"/>
</dbReference>
<dbReference type="Pfam" id="PF12627">
    <property type="entry name" value="PolyA_pol_RNAbd"/>
    <property type="match status" value="1"/>
</dbReference>
<dbReference type="Gene3D" id="1.10.3090.10">
    <property type="entry name" value="cca-adding enzyme, domain 2"/>
    <property type="match status" value="1"/>
</dbReference>
<organism evidence="9 10">
    <name type="scientific">Arabidopsis arenosa</name>
    <name type="common">Sand rock-cress</name>
    <name type="synonym">Cardaminopsis arenosa</name>
    <dbReference type="NCBI Taxonomy" id="38785"/>
    <lineage>
        <taxon>Eukaryota</taxon>
        <taxon>Viridiplantae</taxon>
        <taxon>Streptophyta</taxon>
        <taxon>Embryophyta</taxon>
        <taxon>Tracheophyta</taxon>
        <taxon>Spermatophyta</taxon>
        <taxon>Magnoliopsida</taxon>
        <taxon>eudicotyledons</taxon>
        <taxon>Gunneridae</taxon>
        <taxon>Pentapetalae</taxon>
        <taxon>rosids</taxon>
        <taxon>malvids</taxon>
        <taxon>Brassicales</taxon>
        <taxon>Brassicaceae</taxon>
        <taxon>Camelineae</taxon>
        <taxon>Arabidopsis</taxon>
    </lineage>
</organism>
<evidence type="ECO:0000256" key="6">
    <source>
        <dbReference type="SAM" id="MobiDB-lite"/>
    </source>
</evidence>
<dbReference type="GO" id="GO:0003723">
    <property type="term" value="F:RNA binding"/>
    <property type="evidence" value="ECO:0007669"/>
    <property type="project" value="UniProtKB-KW"/>
</dbReference>
<proteinExistence type="inferred from homology"/>
<evidence type="ECO:0000256" key="1">
    <source>
        <dbReference type="ARBA" id="ARBA00007265"/>
    </source>
</evidence>
<evidence type="ECO:0000313" key="10">
    <source>
        <dbReference type="Proteomes" id="UP000682877"/>
    </source>
</evidence>
<sequence>MAISSVGFACRSYFPVRTLQSHCLWKIRFNTVAAAIETIDDSDGFFTKDSDSQDKVANGTRDREWKQLNSKDLGISSSMIAKSTRKVLNGLKSKGHDVYLVGGCVRDLILKRTPKDFDILTSAELREVVRTFPRCEIVGRRFPICHVHIGDDLVEVSSFSTSAQNYPRNTRTESKESSGSDGDEDCIRLNNCLQRDFTINGLMFDPYAKVVYDYLGGMEDIRKAKVRAVIHAGTSFQQDCARILRAIRIAARLDFRMSKETAHFIKNLSLLVQRLDKGRILMEMNYMLAYGSAEASLRLLWKFGILEILLPIQAAYLARSGFRRRDKRTNMLLTLFANLDKLLAPDRPCHSSLWIAILAFHKALADHPRSPLVVAAFSLAVHNCGDILEAVKITKKITRPHDKSFFELVEPEENIDFQTLLDEVMDLDESIKDALNQMTDGYFISKAMTAYPQAPYSDLVFIPLQLYLRAGRIFDSVKKEETQMGFEAKQGSKIERAGSPVYGRQWSRSSNVTESRSPSMSPAHRNKIGGVGGLSTVKRTQNVATKAAAQRLAKVMALQNKDNEEDDDDDDDHEFKFAPPSSGPINGSFSRRNRSQSPAIGRNITEQVTSVRSSSTGRPSTFSRSTIPNASPIRMPPKASFQPPVIIPPIDHSFKDRDQRYFGDVPLVNSRDKGYQREASALRDEVDMLQEENEIVLEKLHRAEENREAAEARARELEKQVASLGEGVSLEAKLLSRKEAALRQREAALKAANEKKDGKKEEVVSLRSQLQSLKDEAVTAAERLQETEAEAKALRTMTQRMVLTHDEMEEVALKRCWLARYWGLAVQHGGSDQTKTDRFLSDLTGEGNIERMLSVEMGLRELASLKVEDAVMLAFAQKRTPSLVRQDSKGHGELRFVETYELKEGEQEDVAFKQAWLMYFWGRAKLHGVEEDIADERLQFWISRSGGKNPTSQDVVDVERGMLELRKLGVEQQLWEACRKETDQLLPSSSPTSTLSNHNLDS</sequence>
<feature type="compositionally biased region" description="Low complexity" evidence="6">
    <location>
        <begin position="985"/>
        <end position="996"/>
    </location>
</feature>
<dbReference type="EMBL" id="LR999456">
    <property type="protein sequence ID" value="CAE6117115.1"/>
    <property type="molecule type" value="Genomic_DNA"/>
</dbReference>
<dbReference type="SUPFAM" id="SSF81301">
    <property type="entry name" value="Nucleotidyltransferase"/>
    <property type="match status" value="1"/>
</dbReference>
<dbReference type="SUPFAM" id="SSF81891">
    <property type="entry name" value="Poly A polymerase C-terminal region-like"/>
    <property type="match status" value="1"/>
</dbReference>
<feature type="domain" description="tRNA nucleotidyltransferase/poly(A) polymerase RNA and SrmB- binding" evidence="8">
    <location>
        <begin position="254"/>
        <end position="316"/>
    </location>
</feature>
<dbReference type="InterPro" id="IPR052191">
    <property type="entry name" value="tRNA_ntf/polyA_polymerase_I"/>
</dbReference>
<protein>
    <recommendedName>
        <fullName evidence="11">Polynucleotide adenylyltransferase</fullName>
    </recommendedName>
</protein>
<dbReference type="GO" id="GO:0001680">
    <property type="term" value="P:tRNA 3'-terminal CCA addition"/>
    <property type="evidence" value="ECO:0007669"/>
    <property type="project" value="UniProtKB-ARBA"/>
</dbReference>
<dbReference type="GO" id="GO:0000166">
    <property type="term" value="F:nucleotide binding"/>
    <property type="evidence" value="ECO:0007669"/>
    <property type="project" value="UniProtKB-KW"/>
</dbReference>
<evidence type="ECO:0000259" key="7">
    <source>
        <dbReference type="Pfam" id="PF01743"/>
    </source>
</evidence>
<name>A0A8S2AVC3_ARAAE</name>
<dbReference type="InterPro" id="IPR043519">
    <property type="entry name" value="NT_sf"/>
</dbReference>
<comment type="similarity">
    <text evidence="1 4">Belongs to the tRNA nucleotidyltransferase/poly(A) polymerase family.</text>
</comment>
<dbReference type="InterPro" id="IPR002646">
    <property type="entry name" value="PolA_pol_head_dom"/>
</dbReference>
<keyword evidence="5" id="KW-0175">Coiled coil</keyword>
<accession>A0A8S2AVC3</accession>
<dbReference type="AlphaFoldDB" id="A0A8S2AVC3"/>
<feature type="region of interest" description="Disordered" evidence="6">
    <location>
        <begin position="164"/>
        <end position="183"/>
    </location>
</feature>
<dbReference type="CDD" id="cd05398">
    <property type="entry name" value="NT_ClassII-CCAase"/>
    <property type="match status" value="1"/>
</dbReference>
<dbReference type="PANTHER" id="PTHR43051">
    <property type="entry name" value="POLYNUCLEOTIDE ADENYLYLTRANSFERASE FAMILY PROTEIN"/>
    <property type="match status" value="1"/>
</dbReference>
<evidence type="ECO:0000256" key="5">
    <source>
        <dbReference type="SAM" id="Coils"/>
    </source>
</evidence>
<evidence type="ECO:0000256" key="4">
    <source>
        <dbReference type="RuleBase" id="RU003953"/>
    </source>
</evidence>
<dbReference type="GO" id="GO:0016779">
    <property type="term" value="F:nucleotidyltransferase activity"/>
    <property type="evidence" value="ECO:0007669"/>
    <property type="project" value="InterPro"/>
</dbReference>
<dbReference type="SUPFAM" id="SSF57997">
    <property type="entry name" value="Tropomyosin"/>
    <property type="match status" value="1"/>
</dbReference>
<dbReference type="InterPro" id="IPR032828">
    <property type="entry name" value="PolyA_RNA-bd"/>
</dbReference>
<evidence type="ECO:0000259" key="8">
    <source>
        <dbReference type="Pfam" id="PF12627"/>
    </source>
</evidence>
<feature type="coiled-coil region" evidence="5">
    <location>
        <begin position="672"/>
        <end position="797"/>
    </location>
</feature>
<reference evidence="9" key="1">
    <citation type="submission" date="2021-01" db="EMBL/GenBank/DDBJ databases">
        <authorList>
            <person name="Bezrukov I."/>
        </authorList>
    </citation>
    <scope>NUCLEOTIDE SEQUENCE</scope>
</reference>
<feature type="region of interest" description="Disordered" evidence="6">
    <location>
        <begin position="983"/>
        <end position="1002"/>
    </location>
</feature>
<keyword evidence="3" id="KW-0547">Nucleotide-binding</keyword>
<feature type="compositionally biased region" description="Polar residues" evidence="6">
    <location>
        <begin position="583"/>
        <end position="629"/>
    </location>
</feature>
<evidence type="ECO:0000256" key="3">
    <source>
        <dbReference type="ARBA" id="ARBA00022741"/>
    </source>
</evidence>
<feature type="compositionally biased region" description="Polar residues" evidence="6">
    <location>
        <begin position="506"/>
        <end position="520"/>
    </location>
</feature>
<feature type="domain" description="Poly A polymerase head" evidence="7">
    <location>
        <begin position="98"/>
        <end position="227"/>
    </location>
</feature>
<dbReference type="PANTHER" id="PTHR43051:SF2">
    <property type="entry name" value="POLYNUCLEOTIDE ADENYLYLTRANSFERASE FAMILY PROTEIN-RELATED"/>
    <property type="match status" value="1"/>
</dbReference>
<feature type="compositionally biased region" description="Acidic residues" evidence="6">
    <location>
        <begin position="563"/>
        <end position="572"/>
    </location>
</feature>
<dbReference type="Gene3D" id="3.30.460.10">
    <property type="entry name" value="Beta Polymerase, domain 2"/>
    <property type="match status" value="1"/>
</dbReference>
<keyword evidence="10" id="KW-1185">Reference proteome</keyword>
<evidence type="ECO:0000313" key="9">
    <source>
        <dbReference type="EMBL" id="CAE6117115.1"/>
    </source>
</evidence>
<feature type="region of interest" description="Disordered" evidence="6">
    <location>
        <begin position="503"/>
        <end position="533"/>
    </location>
</feature>
<keyword evidence="2 4" id="KW-0808">Transferase</keyword>